<dbReference type="HOGENOM" id="CLU_2749349_0_0_9"/>
<sequence>MSVLFGEPVFLLVDGVIVNRLFIIIFHEEAPPVKMSLLACSLPAKLCTLPIAMFFAGKFMPPCSVSIHIS</sequence>
<reference evidence="1 2" key="1">
    <citation type="journal article" date="2004" name="Genome Biol.">
        <title>Complete genome sequence of the industrial bacterium Bacillus licheniformis and comparisons with closely related Bacillus species.</title>
        <authorList>
            <person name="Rey M.W."/>
            <person name="Ramaiya P."/>
            <person name="Nelson B.A."/>
            <person name="Brody-Karpin S.D."/>
            <person name="Zaretsky E.J."/>
            <person name="Tang M."/>
            <person name="Lopez de Leon A."/>
            <person name="Xiang H."/>
            <person name="Gusti V."/>
            <person name="Clausen I.G."/>
            <person name="Olsen P.B."/>
            <person name="Rasmussen M.D."/>
            <person name="Andersen J.T."/>
            <person name="Jorgensen P.L."/>
            <person name="Larsen T.S."/>
            <person name="Sorokin A."/>
            <person name="Bolotin A."/>
            <person name="Lapidus A."/>
            <person name="Galleron N."/>
            <person name="Ehrlich S.D."/>
            <person name="Berka R.M."/>
        </authorList>
    </citation>
    <scope>NUCLEOTIDE SEQUENCE [LARGE SCALE GENOMIC DNA]</scope>
    <source>
        <strain evidence="2">ATCC 14580 / DSM 13 / JCM 2505 / CCUG 7422 / NBRC 12200 / NCIMB 9375 / NCTC 10341 / NRRL NRS-1264 / Gibson 46</strain>
    </source>
</reference>
<dbReference type="AlphaFoldDB" id="Q62WV1"/>
<name>Q62WV1_BACLD</name>
<keyword evidence="2" id="KW-1185">Reference proteome</keyword>
<dbReference type="EMBL" id="CP000002">
    <property type="protein sequence ID" value="AAU22757.1"/>
    <property type="molecule type" value="Genomic_DNA"/>
</dbReference>
<proteinExistence type="predicted"/>
<dbReference type="Proteomes" id="UP000000606">
    <property type="component" value="Chromosome"/>
</dbReference>
<dbReference type="STRING" id="279010.BL05103"/>
<protein>
    <submittedName>
        <fullName evidence="1">Uncharacterized protein</fullName>
    </submittedName>
</protein>
<evidence type="ECO:0000313" key="1">
    <source>
        <dbReference type="EMBL" id="AAU22757.1"/>
    </source>
</evidence>
<gene>
    <name evidence="1" type="ordered locus">BL05103</name>
</gene>
<accession>Q62WV1</accession>
<organism evidence="1 2">
    <name type="scientific">Bacillus licheniformis (strain ATCC 14580 / DSM 13 / JCM 2505 / CCUG 7422 / NBRC 12200 / NCIMB 9375 / NCTC 10341 / NRRL NRS-1264 / Gibson 46)</name>
    <dbReference type="NCBI Taxonomy" id="279010"/>
    <lineage>
        <taxon>Bacteria</taxon>
        <taxon>Bacillati</taxon>
        <taxon>Bacillota</taxon>
        <taxon>Bacilli</taxon>
        <taxon>Bacillales</taxon>
        <taxon>Bacillaceae</taxon>
        <taxon>Bacillus</taxon>
    </lineage>
</organism>
<evidence type="ECO:0000313" key="2">
    <source>
        <dbReference type="Proteomes" id="UP000000606"/>
    </source>
</evidence>
<dbReference type="KEGG" id="bli:BL05103"/>